<dbReference type="Gene3D" id="1.10.150.240">
    <property type="entry name" value="Putative phosphatase, domain 2"/>
    <property type="match status" value="1"/>
</dbReference>
<dbReference type="InterPro" id="IPR041492">
    <property type="entry name" value="HAD_2"/>
</dbReference>
<proteinExistence type="predicted"/>
<dbReference type="AlphaFoldDB" id="A0AAJ2K0C6"/>
<dbReference type="EMBL" id="JAVYAA010000003">
    <property type="protein sequence ID" value="MDT8977829.1"/>
    <property type="molecule type" value="Genomic_DNA"/>
</dbReference>
<dbReference type="PRINTS" id="PR00413">
    <property type="entry name" value="HADHALOGNASE"/>
</dbReference>
<dbReference type="Gene3D" id="3.40.50.1000">
    <property type="entry name" value="HAD superfamily/HAD-like"/>
    <property type="match status" value="1"/>
</dbReference>
<dbReference type="Proteomes" id="UP001250538">
    <property type="component" value="Unassembled WGS sequence"/>
</dbReference>
<evidence type="ECO:0000313" key="1">
    <source>
        <dbReference type="EMBL" id="MDT8977829.1"/>
    </source>
</evidence>
<dbReference type="NCBIfam" id="TIGR01549">
    <property type="entry name" value="HAD-SF-IA-v1"/>
    <property type="match status" value="1"/>
</dbReference>
<dbReference type="GO" id="GO:0006281">
    <property type="term" value="P:DNA repair"/>
    <property type="evidence" value="ECO:0007669"/>
    <property type="project" value="TreeGrafter"/>
</dbReference>
<dbReference type="InterPro" id="IPR023198">
    <property type="entry name" value="PGP-like_dom2"/>
</dbReference>
<reference evidence="2" key="1">
    <citation type="submission" date="2023-09" db="EMBL/GenBank/DDBJ databases">
        <title>Paenibacillus sp. chi10 Genome sequencing and assembly.</title>
        <authorList>
            <person name="Kim I."/>
        </authorList>
    </citation>
    <scope>NUCLEOTIDE SEQUENCE [LARGE SCALE GENOMIC DNA]</scope>
    <source>
        <strain evidence="2">chi10</strain>
    </source>
</reference>
<protein>
    <submittedName>
        <fullName evidence="1">HAD family hydrolase</fullName>
    </submittedName>
</protein>
<dbReference type="PANTHER" id="PTHR43434:SF26">
    <property type="entry name" value="PYROPHOSPHATASE PPAX"/>
    <property type="match status" value="1"/>
</dbReference>
<keyword evidence="2" id="KW-1185">Reference proteome</keyword>
<sequence>MYTTIIFDIDGTLINTEQAVLRSLQKLLKINYNREVDFSELAFVLGIPGSVSLKRLGIKDNDIEYANHCWNEFMGDYKHTIHVYKGIQQLLASLKEHSFSTGVVTSKTKQEFVDDFVPFGLDQYMQYVICADDTTLHKPNPEPLLKFLDISGAKSGASIYIGDTIYDSECARDAGVDFGLALWGCKHGDSIPAKYKFNHPLDMLTLLNLQ</sequence>
<dbReference type="SFLD" id="SFLDS00003">
    <property type="entry name" value="Haloacid_Dehalogenase"/>
    <property type="match status" value="1"/>
</dbReference>
<organism evidence="1 2">
    <name type="scientific">Paenibacillus suaedae</name>
    <dbReference type="NCBI Taxonomy" id="3077233"/>
    <lineage>
        <taxon>Bacteria</taxon>
        <taxon>Bacillati</taxon>
        <taxon>Bacillota</taxon>
        <taxon>Bacilli</taxon>
        <taxon>Bacillales</taxon>
        <taxon>Paenibacillaceae</taxon>
        <taxon>Paenibacillus</taxon>
    </lineage>
</organism>
<dbReference type="InterPro" id="IPR036412">
    <property type="entry name" value="HAD-like_sf"/>
</dbReference>
<dbReference type="Pfam" id="PF13419">
    <property type="entry name" value="HAD_2"/>
    <property type="match status" value="1"/>
</dbReference>
<evidence type="ECO:0000313" key="2">
    <source>
        <dbReference type="Proteomes" id="UP001250538"/>
    </source>
</evidence>
<gene>
    <name evidence="1" type="ORF">RQP50_16455</name>
</gene>
<accession>A0AAJ2K0C6</accession>
<dbReference type="SFLD" id="SFLDG01129">
    <property type="entry name" value="C1.5:_HAD__Beta-PGM__Phosphata"/>
    <property type="match status" value="1"/>
</dbReference>
<keyword evidence="1" id="KW-0378">Hydrolase</keyword>
<dbReference type="RefSeq" id="WP_315746070.1">
    <property type="nucleotide sequence ID" value="NZ_JAVYAA010000003.1"/>
</dbReference>
<comment type="caution">
    <text evidence="1">The sequence shown here is derived from an EMBL/GenBank/DDBJ whole genome shotgun (WGS) entry which is preliminary data.</text>
</comment>
<dbReference type="SUPFAM" id="SSF56784">
    <property type="entry name" value="HAD-like"/>
    <property type="match status" value="1"/>
</dbReference>
<dbReference type="GO" id="GO:0005829">
    <property type="term" value="C:cytosol"/>
    <property type="evidence" value="ECO:0007669"/>
    <property type="project" value="TreeGrafter"/>
</dbReference>
<dbReference type="InterPro" id="IPR006439">
    <property type="entry name" value="HAD-SF_hydro_IA"/>
</dbReference>
<dbReference type="InterPro" id="IPR050155">
    <property type="entry name" value="HAD-like_hydrolase_sf"/>
</dbReference>
<dbReference type="InterPro" id="IPR023214">
    <property type="entry name" value="HAD_sf"/>
</dbReference>
<dbReference type="GO" id="GO:0008967">
    <property type="term" value="F:phosphoglycolate phosphatase activity"/>
    <property type="evidence" value="ECO:0007669"/>
    <property type="project" value="TreeGrafter"/>
</dbReference>
<name>A0AAJ2K0C6_9BACL</name>
<dbReference type="PANTHER" id="PTHR43434">
    <property type="entry name" value="PHOSPHOGLYCOLATE PHOSPHATASE"/>
    <property type="match status" value="1"/>
</dbReference>